<feature type="binding site" evidence="9">
    <location>
        <begin position="33"/>
        <end position="37"/>
    </location>
    <ligand>
        <name>4-amino-2-methyl-5-(diphosphooxymethyl)pyrimidine</name>
        <dbReference type="ChEBI" id="CHEBI:57841"/>
    </ligand>
</feature>
<dbReference type="OrthoDB" id="9812206at2"/>
<comment type="cofactor">
    <cofactor evidence="9">
        <name>Mg(2+)</name>
        <dbReference type="ChEBI" id="CHEBI:18420"/>
    </cofactor>
    <text evidence="9">Binds 1 Mg(2+) ion per subunit.</text>
</comment>
<evidence type="ECO:0000313" key="13">
    <source>
        <dbReference type="EMBL" id="BAX82057.1"/>
    </source>
</evidence>
<keyword evidence="2 9" id="KW-0808">Transferase</keyword>
<gene>
    <name evidence="9" type="primary">thiE</name>
    <name evidence="13" type="ORF">ALGA_3765</name>
</gene>
<evidence type="ECO:0000256" key="11">
    <source>
        <dbReference type="RuleBase" id="RU004253"/>
    </source>
</evidence>
<comment type="function">
    <text evidence="9">Condenses 4-methyl-5-(beta-hydroxyethyl)thiazole monophosphate (THZ-P) and 2-methyl-4-amino-5-hydroxymethyl pyrimidine pyrophosphate (HMP-PP) to form thiamine monophosphate (TMP).</text>
</comment>
<feature type="binding site" evidence="9">
    <location>
        <position position="65"/>
    </location>
    <ligand>
        <name>4-amino-2-methyl-5-(diphosphooxymethyl)pyrimidine</name>
        <dbReference type="ChEBI" id="CHEBI:57841"/>
    </ligand>
</feature>
<feature type="binding site" evidence="9">
    <location>
        <position position="85"/>
    </location>
    <ligand>
        <name>Mg(2+)</name>
        <dbReference type="ChEBI" id="CHEBI:18420"/>
    </ligand>
</feature>
<evidence type="ECO:0000256" key="5">
    <source>
        <dbReference type="ARBA" id="ARBA00022977"/>
    </source>
</evidence>
<sequence>MEDFGLYIIITKAQTSYRSIAESCVERGVKMLQLREKLISDKELIRIGKEIRAITIGSDTRFVMNDRADIAAICEADFLHLGQDDMSIEEARNIVGEMKIGLSTHSIQQVQEALVQRPDYIGFGPIYPTNAKIKPDQPVGIDQLKQVLDIAAVPVVAIGGIFPENIQTILSAGAKNMAMVRHFMQTDQFDERVLEYTNLINKK</sequence>
<dbReference type="CDD" id="cd00564">
    <property type="entry name" value="TMP_TenI"/>
    <property type="match status" value="1"/>
</dbReference>
<reference evidence="13 14" key="1">
    <citation type="journal article" date="2018" name="Mar. Genomics">
        <title>Complete genome sequence of Marinifilaceae bacterium strain SPP2, isolated from the Antarctic marine sediment.</title>
        <authorList>
            <person name="Watanabe M."/>
            <person name="Kojima H."/>
            <person name="Fukui M."/>
        </authorList>
    </citation>
    <scope>NUCLEOTIDE SEQUENCE [LARGE SCALE GENOMIC DNA]</scope>
    <source>
        <strain evidence="13 14">SPP2</strain>
    </source>
</reference>
<comment type="catalytic activity">
    <reaction evidence="7 9 10">
        <text>2-(2-carboxy-4-methylthiazol-5-yl)ethyl phosphate + 4-amino-2-methyl-5-(diphosphooxymethyl)pyrimidine + 2 H(+) = thiamine phosphate + CO2 + diphosphate</text>
        <dbReference type="Rhea" id="RHEA:47848"/>
        <dbReference type="ChEBI" id="CHEBI:15378"/>
        <dbReference type="ChEBI" id="CHEBI:16526"/>
        <dbReference type="ChEBI" id="CHEBI:33019"/>
        <dbReference type="ChEBI" id="CHEBI:37575"/>
        <dbReference type="ChEBI" id="CHEBI:57841"/>
        <dbReference type="ChEBI" id="CHEBI:62890"/>
        <dbReference type="EC" id="2.5.1.3"/>
    </reaction>
</comment>
<feature type="domain" description="Thiamine phosphate synthase/TenI" evidence="12">
    <location>
        <begin position="7"/>
        <end position="182"/>
    </location>
</feature>
<dbReference type="GO" id="GO:0000287">
    <property type="term" value="F:magnesium ion binding"/>
    <property type="evidence" value="ECO:0007669"/>
    <property type="project" value="UniProtKB-UniRule"/>
</dbReference>
<dbReference type="PANTHER" id="PTHR20857">
    <property type="entry name" value="THIAMINE-PHOSPHATE PYROPHOSPHORYLASE"/>
    <property type="match status" value="1"/>
</dbReference>
<evidence type="ECO:0000256" key="4">
    <source>
        <dbReference type="ARBA" id="ARBA00022842"/>
    </source>
</evidence>
<evidence type="ECO:0000256" key="3">
    <source>
        <dbReference type="ARBA" id="ARBA00022723"/>
    </source>
</evidence>
<evidence type="ECO:0000313" key="14">
    <source>
        <dbReference type="Proteomes" id="UP000218267"/>
    </source>
</evidence>
<feature type="binding site" evidence="9">
    <location>
        <position position="103"/>
    </location>
    <ligand>
        <name>4-amino-2-methyl-5-(diphosphooxymethyl)pyrimidine</name>
        <dbReference type="ChEBI" id="CHEBI:57841"/>
    </ligand>
</feature>
<evidence type="ECO:0000256" key="10">
    <source>
        <dbReference type="RuleBase" id="RU003826"/>
    </source>
</evidence>
<dbReference type="AlphaFoldDB" id="A0A1Y1CNS2"/>
<evidence type="ECO:0000256" key="2">
    <source>
        <dbReference type="ARBA" id="ARBA00022679"/>
    </source>
</evidence>
<dbReference type="EC" id="2.5.1.3" evidence="9"/>
<comment type="caution">
    <text evidence="9">Lacks conserved residue(s) required for the propagation of feature annotation.</text>
</comment>
<evidence type="ECO:0000256" key="6">
    <source>
        <dbReference type="ARBA" id="ARBA00047334"/>
    </source>
</evidence>
<dbReference type="HAMAP" id="MF_00097">
    <property type="entry name" value="TMP_synthase"/>
    <property type="match status" value="1"/>
</dbReference>
<feature type="binding site" evidence="9">
    <location>
        <position position="132"/>
    </location>
    <ligand>
        <name>4-amino-2-methyl-5-(diphosphooxymethyl)pyrimidine</name>
        <dbReference type="ChEBI" id="CHEBI:57841"/>
    </ligand>
</feature>
<dbReference type="GO" id="GO:0009228">
    <property type="term" value="P:thiamine biosynthetic process"/>
    <property type="evidence" value="ECO:0007669"/>
    <property type="project" value="UniProtKB-KW"/>
</dbReference>
<evidence type="ECO:0000256" key="9">
    <source>
        <dbReference type="HAMAP-Rule" id="MF_00097"/>
    </source>
</evidence>
<dbReference type="InterPro" id="IPR034291">
    <property type="entry name" value="TMP_synthase"/>
</dbReference>
<dbReference type="Proteomes" id="UP000218267">
    <property type="component" value="Chromosome"/>
</dbReference>
<dbReference type="KEGG" id="mbas:ALGA_3765"/>
<comment type="catalytic activity">
    <reaction evidence="6 9 10">
        <text>4-methyl-5-(2-phosphooxyethyl)-thiazole + 4-amino-2-methyl-5-(diphosphooxymethyl)pyrimidine + H(+) = thiamine phosphate + diphosphate</text>
        <dbReference type="Rhea" id="RHEA:22328"/>
        <dbReference type="ChEBI" id="CHEBI:15378"/>
        <dbReference type="ChEBI" id="CHEBI:33019"/>
        <dbReference type="ChEBI" id="CHEBI:37575"/>
        <dbReference type="ChEBI" id="CHEBI:57841"/>
        <dbReference type="ChEBI" id="CHEBI:58296"/>
        <dbReference type="EC" id="2.5.1.3"/>
    </reaction>
</comment>
<accession>A0A1Y1CNS2</accession>
<dbReference type="PANTHER" id="PTHR20857:SF15">
    <property type="entry name" value="THIAMINE-PHOSPHATE SYNTHASE"/>
    <property type="match status" value="1"/>
</dbReference>
<keyword evidence="14" id="KW-1185">Reference proteome</keyword>
<dbReference type="SUPFAM" id="SSF51391">
    <property type="entry name" value="Thiamin phosphate synthase"/>
    <property type="match status" value="1"/>
</dbReference>
<dbReference type="GO" id="GO:0009229">
    <property type="term" value="P:thiamine diphosphate biosynthetic process"/>
    <property type="evidence" value="ECO:0007669"/>
    <property type="project" value="UniProtKB-UniRule"/>
</dbReference>
<keyword evidence="3 9" id="KW-0479">Metal-binding</keyword>
<dbReference type="InterPro" id="IPR013785">
    <property type="entry name" value="Aldolase_TIM"/>
</dbReference>
<name>A0A1Y1CNS2_9BACT</name>
<feature type="binding site" evidence="9">
    <location>
        <position position="160"/>
    </location>
    <ligand>
        <name>2-[(2R,5Z)-2-carboxy-4-methylthiazol-5(2H)-ylidene]ethyl phosphate</name>
        <dbReference type="ChEBI" id="CHEBI:62899"/>
    </ligand>
</feature>
<dbReference type="RefSeq" id="WP_096432032.1">
    <property type="nucleotide sequence ID" value="NZ_AP018042.1"/>
</dbReference>
<proteinExistence type="inferred from homology"/>
<dbReference type="EMBL" id="AP018042">
    <property type="protein sequence ID" value="BAX82057.1"/>
    <property type="molecule type" value="Genomic_DNA"/>
</dbReference>
<dbReference type="UniPathway" id="UPA00060">
    <property type="reaction ID" value="UER00141"/>
</dbReference>
<protein>
    <recommendedName>
        <fullName evidence="9">Thiamine-phosphate synthase</fullName>
        <shortName evidence="9">TP synthase</shortName>
        <shortName evidence="9">TPS</shortName>
        <ecNumber evidence="9">2.5.1.3</ecNumber>
    </recommendedName>
    <alternativeName>
        <fullName evidence="9">Thiamine-phosphate pyrophosphorylase</fullName>
        <shortName evidence="9">TMP pyrophosphorylase</shortName>
        <shortName evidence="9">TMP-PPase</shortName>
    </alternativeName>
</protein>
<reference evidence="14" key="2">
    <citation type="journal article" date="2020" name="Antonie Van Leeuwenhoek">
        <title>Labilibaculum antarcticum sp. nov., a novel facultative anaerobic, psychrotorelant bacterium isolated from marine sediment of Antarctica.</title>
        <authorList>
            <person name="Watanabe M."/>
            <person name="Kojima H."/>
            <person name="Fukui M."/>
        </authorList>
    </citation>
    <scope>NUCLEOTIDE SEQUENCE [LARGE SCALE GENOMIC DNA]</scope>
    <source>
        <strain evidence="14">SPP2</strain>
    </source>
</reference>
<evidence type="ECO:0000256" key="1">
    <source>
        <dbReference type="ARBA" id="ARBA00005165"/>
    </source>
</evidence>
<organism evidence="13 14">
    <name type="scientific">Labilibaculum antarcticum</name>
    <dbReference type="NCBI Taxonomy" id="1717717"/>
    <lineage>
        <taxon>Bacteria</taxon>
        <taxon>Pseudomonadati</taxon>
        <taxon>Bacteroidota</taxon>
        <taxon>Bacteroidia</taxon>
        <taxon>Marinilabiliales</taxon>
        <taxon>Marinifilaceae</taxon>
        <taxon>Labilibaculum</taxon>
    </lineage>
</organism>
<comment type="catalytic activity">
    <reaction evidence="8 9 10">
        <text>2-[(2R,5Z)-2-carboxy-4-methylthiazol-5(2H)-ylidene]ethyl phosphate + 4-amino-2-methyl-5-(diphosphooxymethyl)pyrimidine + 2 H(+) = thiamine phosphate + CO2 + diphosphate</text>
        <dbReference type="Rhea" id="RHEA:47844"/>
        <dbReference type="ChEBI" id="CHEBI:15378"/>
        <dbReference type="ChEBI" id="CHEBI:16526"/>
        <dbReference type="ChEBI" id="CHEBI:33019"/>
        <dbReference type="ChEBI" id="CHEBI:37575"/>
        <dbReference type="ChEBI" id="CHEBI:57841"/>
        <dbReference type="ChEBI" id="CHEBI:62899"/>
        <dbReference type="EC" id="2.5.1.3"/>
    </reaction>
</comment>
<evidence type="ECO:0000259" key="12">
    <source>
        <dbReference type="Pfam" id="PF02581"/>
    </source>
</evidence>
<comment type="pathway">
    <text evidence="1 9 11">Cofactor biosynthesis; thiamine diphosphate biosynthesis; thiamine phosphate from 4-amino-2-methyl-5-diphosphomethylpyrimidine and 4-methyl-5-(2-phosphoethyl)-thiazole: step 1/1.</text>
</comment>
<dbReference type="InterPro" id="IPR036206">
    <property type="entry name" value="ThiamineP_synth_sf"/>
</dbReference>
<evidence type="ECO:0000256" key="7">
    <source>
        <dbReference type="ARBA" id="ARBA00047851"/>
    </source>
</evidence>
<evidence type="ECO:0000256" key="8">
    <source>
        <dbReference type="ARBA" id="ARBA00047883"/>
    </source>
</evidence>
<dbReference type="GO" id="GO:0004789">
    <property type="term" value="F:thiamine-phosphate diphosphorylase activity"/>
    <property type="evidence" value="ECO:0007669"/>
    <property type="project" value="UniProtKB-UniRule"/>
</dbReference>
<dbReference type="Gene3D" id="3.20.20.70">
    <property type="entry name" value="Aldolase class I"/>
    <property type="match status" value="1"/>
</dbReference>
<dbReference type="InterPro" id="IPR022998">
    <property type="entry name" value="ThiamineP_synth_TenI"/>
</dbReference>
<keyword evidence="5 9" id="KW-0784">Thiamine biosynthesis</keyword>
<dbReference type="NCBIfam" id="TIGR00693">
    <property type="entry name" value="thiE"/>
    <property type="match status" value="1"/>
</dbReference>
<dbReference type="GO" id="GO:0005737">
    <property type="term" value="C:cytoplasm"/>
    <property type="evidence" value="ECO:0007669"/>
    <property type="project" value="TreeGrafter"/>
</dbReference>
<comment type="similarity">
    <text evidence="9 10">Belongs to the thiamine-phosphate synthase family.</text>
</comment>
<keyword evidence="4 9" id="KW-0460">Magnesium</keyword>
<dbReference type="Pfam" id="PF02581">
    <property type="entry name" value="TMP-TENI"/>
    <property type="match status" value="1"/>
</dbReference>
<feature type="binding site" evidence="9">
    <location>
        <position position="66"/>
    </location>
    <ligand>
        <name>Mg(2+)</name>
        <dbReference type="ChEBI" id="CHEBI:18420"/>
    </ligand>
</feature>